<reference evidence="2 3" key="1">
    <citation type="submission" date="2018-01" db="EMBL/GenBank/DDBJ databases">
        <title>Whole genome analyses suggest that Burkholderia sensu lato contains two further novel genera in the rhizoxinica-symbiotica group Mycetohabitans gen. nov., and Trinickia gen. nov.: implications for the evolution of diazotrophy and nodulation in the Burkholderiaceae.</title>
        <authorList>
            <person name="Estrada-de los Santos P."/>
            <person name="Palmer M."/>
            <person name="Chavez-Ramirez B."/>
            <person name="Beukes C."/>
            <person name="Steenkamp E.T."/>
            <person name="Hirsch A.M."/>
            <person name="Manyaka P."/>
            <person name="Maluk M."/>
            <person name="Lafos M."/>
            <person name="Crook M."/>
            <person name="Gross E."/>
            <person name="Simon M.F."/>
            <person name="Bueno dos Reis Junior F."/>
            <person name="Poole P.S."/>
            <person name="Venter S.N."/>
            <person name="James E.K."/>
        </authorList>
    </citation>
    <scope>NUCLEOTIDE SEQUENCE [LARGE SCALE GENOMIC DNA]</scope>
    <source>
        <strain evidence="2 3">GIMN1.004</strain>
    </source>
</reference>
<dbReference type="OrthoDB" id="5343971at2"/>
<protein>
    <submittedName>
        <fullName evidence="2">EthD family reductase</fullName>
    </submittedName>
</protein>
<dbReference type="PANTHER" id="PTHR40260:SF2">
    <property type="entry name" value="BLR8190 PROTEIN"/>
    <property type="match status" value="1"/>
</dbReference>
<dbReference type="InterPro" id="IPR009799">
    <property type="entry name" value="EthD_dom"/>
</dbReference>
<sequence>MIKVSILYPFRENVRFDVEYYCNRHMPLAAKHFGSALKGWSVDKAISGGEPNSAPGFVAAGHFLFESVDAFKQVFEPAAAELVADIPNYTDSTPQILISDVIVNV</sequence>
<proteinExistence type="predicted"/>
<organism evidence="2 3">
    <name type="scientific">Trinickia dabaoshanensis</name>
    <dbReference type="NCBI Taxonomy" id="564714"/>
    <lineage>
        <taxon>Bacteria</taxon>
        <taxon>Pseudomonadati</taxon>
        <taxon>Pseudomonadota</taxon>
        <taxon>Betaproteobacteria</taxon>
        <taxon>Burkholderiales</taxon>
        <taxon>Burkholderiaceae</taxon>
        <taxon>Trinickia</taxon>
    </lineage>
</organism>
<dbReference type="AlphaFoldDB" id="A0A2N7VF75"/>
<dbReference type="Gene3D" id="3.30.70.100">
    <property type="match status" value="1"/>
</dbReference>
<evidence type="ECO:0000259" key="1">
    <source>
        <dbReference type="Pfam" id="PF07110"/>
    </source>
</evidence>
<keyword evidence="3" id="KW-1185">Reference proteome</keyword>
<dbReference type="GO" id="GO:0016491">
    <property type="term" value="F:oxidoreductase activity"/>
    <property type="evidence" value="ECO:0007669"/>
    <property type="project" value="InterPro"/>
</dbReference>
<evidence type="ECO:0000313" key="3">
    <source>
        <dbReference type="Proteomes" id="UP000235616"/>
    </source>
</evidence>
<name>A0A2N7VF75_9BURK</name>
<dbReference type="SUPFAM" id="SSF54909">
    <property type="entry name" value="Dimeric alpha+beta barrel"/>
    <property type="match status" value="1"/>
</dbReference>
<accession>A0A2N7VF75</accession>
<dbReference type="Proteomes" id="UP000235616">
    <property type="component" value="Unassembled WGS sequence"/>
</dbReference>
<dbReference type="NCBIfam" id="TIGR02118">
    <property type="entry name" value="EthD family reductase"/>
    <property type="match status" value="1"/>
</dbReference>
<gene>
    <name evidence="2" type="ORF">C0Z18_25305</name>
</gene>
<comment type="caution">
    <text evidence="2">The sequence shown here is derived from an EMBL/GenBank/DDBJ whole genome shotgun (WGS) entry which is preliminary data.</text>
</comment>
<dbReference type="EMBL" id="PNYA01000028">
    <property type="protein sequence ID" value="PMS15802.1"/>
    <property type="molecule type" value="Genomic_DNA"/>
</dbReference>
<dbReference type="InterPro" id="IPR011008">
    <property type="entry name" value="Dimeric_a/b-barrel"/>
</dbReference>
<evidence type="ECO:0000313" key="2">
    <source>
        <dbReference type="EMBL" id="PMS15802.1"/>
    </source>
</evidence>
<dbReference type="PANTHER" id="PTHR40260">
    <property type="entry name" value="BLR8190 PROTEIN"/>
    <property type="match status" value="1"/>
</dbReference>
<dbReference type="Pfam" id="PF07110">
    <property type="entry name" value="EthD"/>
    <property type="match status" value="1"/>
</dbReference>
<dbReference type="RefSeq" id="WP_102648211.1">
    <property type="nucleotide sequence ID" value="NZ_PNYA01000028.1"/>
</dbReference>
<feature type="domain" description="EthD" evidence="1">
    <location>
        <begin position="19"/>
        <end position="92"/>
    </location>
</feature>